<reference evidence="18 19" key="1">
    <citation type="journal article" date="2019" name="PLoS ONE">
        <title>Genomic analyses reveal an absence of contemporary introgressive admixture between fin whales and blue whales, despite known hybrids.</title>
        <authorList>
            <person name="Westbury M.V."/>
            <person name="Petersen B."/>
            <person name="Lorenzen E.D."/>
        </authorList>
    </citation>
    <scope>NUCLEOTIDE SEQUENCE [LARGE SCALE GENOMIC DNA]</scope>
    <source>
        <strain evidence="18">FinWhale-01</strain>
    </source>
</reference>
<feature type="domain" description="AIG1-type G" evidence="17">
    <location>
        <begin position="147"/>
        <end position="348"/>
    </location>
</feature>
<name>A0A643CIW9_BALPH</name>
<dbReference type="EMBL" id="SGJD01001397">
    <property type="protein sequence ID" value="KAB0400119.1"/>
    <property type="molecule type" value="Genomic_DNA"/>
</dbReference>
<evidence type="ECO:0000313" key="18">
    <source>
        <dbReference type="EMBL" id="KAB0400119.1"/>
    </source>
</evidence>
<sequence>DGEEGLGDDRGLVIHHPAEEQPHRCPLCGQTFSQQPSLVEEVHDGESQRDPRARRGMAGPRVLNLGRGMEMELNTMSGRSRPCEAGPAPDFLSPRGAPSSGDRVAASPSRAMQAEPGGSETVTGQGTGPRTSGNLCQERESELGCAMSELRLLLLGKRGAGKSATGNTILGKAVFKSRFSEQMVTKTCQRESGATQGREVVVIDTPDLFSSIACANDKEGYIERCLELSAPSLDALLLVIPIGHYKVEDRETIKGIQKVFGAKARKHIIIVFTWKDDLMDGLLEDYIESDESVRDLVQNYGGRYCAFNNKASEDERDAQVKDLLCKVKCLVDENQGPYWVSFRNEDSRFQDCVNEATSQREDRPHGSGEDHHQATGCEPNHGPSALKVLLVGKHGVGKSAAGNSLLGKRVFETQYSEQPVTQRCKSESRTWRGRKVLIIDTPDFSSPKDVEQDLLNSTFPGPHAFLLVTPLGSFNERDRMVLRTICSIFGDKFIEYMIVLLTRKEDLGNQDLDTFLKARAERLYDLIRECKNRCSIFNYRATGEEERCQVDELLQKIVSTVQQNGGKPCTFRGKESLCIILVGRSGAGKSASGNTILGRPEFHSQLGAQLVTKTCQSGSRTWDGQDVVVVDTPLPCLVSGAEGGPSQLDEEVRRCLSYYKEGSTVLVLVLQLGRITQEDRKAVAELKTIFGEEVMKYTIVLFTRKEDLETEKLEDYVKNTDNRYLRDIIEKCKGRYCAFNNKETGQAREEQARELLSEVSNLIKRRGEHEYPHPWGNVGKIMKHFQPQKLLNNLKSTLL</sequence>
<feature type="compositionally biased region" description="Basic and acidic residues" evidence="16">
    <location>
        <begin position="358"/>
        <end position="373"/>
    </location>
</feature>
<keyword evidence="8" id="KW-0547">Nucleotide-binding</keyword>
<evidence type="ECO:0000313" key="19">
    <source>
        <dbReference type="Proteomes" id="UP000437017"/>
    </source>
</evidence>
<feature type="region of interest" description="Disordered" evidence="16">
    <location>
        <begin position="355"/>
        <end position="379"/>
    </location>
</feature>
<evidence type="ECO:0000256" key="10">
    <source>
        <dbReference type="ARBA" id="ARBA00023034"/>
    </source>
</evidence>
<dbReference type="GO" id="GO:0005829">
    <property type="term" value="C:cytosol"/>
    <property type="evidence" value="ECO:0007669"/>
    <property type="project" value="UniProtKB-SubCell"/>
</dbReference>
<dbReference type="PANTHER" id="PTHR10903:SF73">
    <property type="entry name" value="GTPASE IMAP FAMILY MEMBER 8"/>
    <property type="match status" value="1"/>
</dbReference>
<dbReference type="FunFam" id="3.40.50.300:FF:000536">
    <property type="entry name" value="GTPase IMAP family member 8"/>
    <property type="match status" value="3"/>
</dbReference>
<evidence type="ECO:0000256" key="1">
    <source>
        <dbReference type="ARBA" id="ARBA00004173"/>
    </source>
</evidence>
<evidence type="ECO:0000256" key="16">
    <source>
        <dbReference type="SAM" id="MobiDB-lite"/>
    </source>
</evidence>
<feature type="domain" description="AIG1-type G" evidence="17">
    <location>
        <begin position="383"/>
        <end position="573"/>
    </location>
</feature>
<evidence type="ECO:0000256" key="6">
    <source>
        <dbReference type="ARBA" id="ARBA00022490"/>
    </source>
</evidence>
<gene>
    <name evidence="18" type="ORF">E2I00_006642</name>
</gene>
<keyword evidence="19" id="KW-1185">Reference proteome</keyword>
<feature type="compositionally biased region" description="Polar residues" evidence="16">
    <location>
        <begin position="120"/>
        <end position="135"/>
    </location>
</feature>
<organism evidence="18 19">
    <name type="scientific">Balaenoptera physalus</name>
    <name type="common">Fin whale</name>
    <name type="synonym">Balaena physalus</name>
    <dbReference type="NCBI Taxonomy" id="9770"/>
    <lineage>
        <taxon>Eukaryota</taxon>
        <taxon>Metazoa</taxon>
        <taxon>Chordata</taxon>
        <taxon>Craniata</taxon>
        <taxon>Vertebrata</taxon>
        <taxon>Euteleostomi</taxon>
        <taxon>Mammalia</taxon>
        <taxon>Eutheria</taxon>
        <taxon>Laurasiatheria</taxon>
        <taxon>Artiodactyla</taxon>
        <taxon>Whippomorpha</taxon>
        <taxon>Cetacea</taxon>
        <taxon>Mysticeti</taxon>
        <taxon>Balaenopteridae</taxon>
        <taxon>Balaenoptera</taxon>
    </lineage>
</organism>
<dbReference type="Pfam" id="PF04548">
    <property type="entry name" value="AIG1"/>
    <property type="match status" value="3"/>
</dbReference>
<accession>A0A643CIW9</accession>
<evidence type="ECO:0000259" key="17">
    <source>
        <dbReference type="PROSITE" id="PS51720"/>
    </source>
</evidence>
<comment type="caution">
    <text evidence="18">The sequence shown here is derived from an EMBL/GenBank/DDBJ whole genome shotgun (WGS) entry which is preliminary data.</text>
</comment>
<feature type="domain" description="AIG1-type G" evidence="17">
    <location>
        <begin position="574"/>
        <end position="780"/>
    </location>
</feature>
<keyword evidence="9" id="KW-0256">Endoplasmic reticulum</keyword>
<proteinExistence type="inferred from homology"/>
<keyword evidence="10" id="KW-0333">Golgi apparatus</keyword>
<dbReference type="Gene3D" id="3.40.50.300">
    <property type="entry name" value="P-loop containing nucleotide triphosphate hydrolases"/>
    <property type="match status" value="3"/>
</dbReference>
<dbReference type="GO" id="GO:0005739">
    <property type="term" value="C:mitochondrion"/>
    <property type="evidence" value="ECO:0007669"/>
    <property type="project" value="UniProtKB-SubCell"/>
</dbReference>
<keyword evidence="7" id="KW-0677">Repeat</keyword>
<dbReference type="GO" id="GO:0005783">
    <property type="term" value="C:endoplasmic reticulum"/>
    <property type="evidence" value="ECO:0007669"/>
    <property type="project" value="UniProtKB-SubCell"/>
</dbReference>
<dbReference type="CDD" id="cd01852">
    <property type="entry name" value="AIG1"/>
    <property type="match status" value="3"/>
</dbReference>
<dbReference type="GO" id="GO:0005525">
    <property type="term" value="F:GTP binding"/>
    <property type="evidence" value="ECO:0007669"/>
    <property type="project" value="UniProtKB-KW"/>
</dbReference>
<keyword evidence="11" id="KW-0496">Mitochondrion</keyword>
<evidence type="ECO:0000256" key="13">
    <source>
        <dbReference type="ARBA" id="ARBA00056809"/>
    </source>
</evidence>
<comment type="similarity">
    <text evidence="5">Belongs to the TRAFAC class TrmE-Era-EngA-EngB-Septin-like GTPase superfamily. AIG1/Toc34/Toc159-like paraseptin GTPase family. IAN subfamily.</text>
</comment>
<evidence type="ECO:0000256" key="15">
    <source>
        <dbReference type="ARBA" id="ARBA00077278"/>
    </source>
</evidence>
<dbReference type="SUPFAM" id="SSF52540">
    <property type="entry name" value="P-loop containing nucleoside triphosphate hydrolases"/>
    <property type="match status" value="3"/>
</dbReference>
<dbReference type="PROSITE" id="PS51720">
    <property type="entry name" value="G_AIG1"/>
    <property type="match status" value="3"/>
</dbReference>
<dbReference type="GO" id="GO:0005794">
    <property type="term" value="C:Golgi apparatus"/>
    <property type="evidence" value="ECO:0007669"/>
    <property type="project" value="UniProtKB-SubCell"/>
</dbReference>
<evidence type="ECO:0000256" key="3">
    <source>
        <dbReference type="ARBA" id="ARBA00004514"/>
    </source>
</evidence>
<dbReference type="Proteomes" id="UP000437017">
    <property type="component" value="Unassembled WGS sequence"/>
</dbReference>
<dbReference type="InterPro" id="IPR006703">
    <property type="entry name" value="G_AIG1"/>
</dbReference>
<evidence type="ECO:0000256" key="8">
    <source>
        <dbReference type="ARBA" id="ARBA00022741"/>
    </source>
</evidence>
<feature type="compositionally biased region" description="Basic and acidic residues" evidence="16">
    <location>
        <begin position="40"/>
        <end position="53"/>
    </location>
</feature>
<feature type="region of interest" description="Disordered" evidence="16">
    <location>
        <begin position="77"/>
        <end position="135"/>
    </location>
</feature>
<evidence type="ECO:0000256" key="7">
    <source>
        <dbReference type="ARBA" id="ARBA00022737"/>
    </source>
</evidence>
<evidence type="ECO:0000256" key="4">
    <source>
        <dbReference type="ARBA" id="ARBA00004555"/>
    </source>
</evidence>
<feature type="region of interest" description="Disordered" evidence="16">
    <location>
        <begin position="39"/>
        <end position="59"/>
    </location>
</feature>
<evidence type="ECO:0000256" key="9">
    <source>
        <dbReference type="ARBA" id="ARBA00022824"/>
    </source>
</evidence>
<dbReference type="InterPro" id="IPR045058">
    <property type="entry name" value="GIMA/IAN/Toc"/>
</dbReference>
<evidence type="ECO:0000256" key="5">
    <source>
        <dbReference type="ARBA" id="ARBA00008535"/>
    </source>
</evidence>
<dbReference type="AlphaFoldDB" id="A0A643CIW9"/>
<feature type="non-terminal residue" evidence="18">
    <location>
        <position position="1"/>
    </location>
</feature>
<comment type="function">
    <text evidence="13">Exerts an anti-apoptotic effect in the immune system and is involved in responses to infections.</text>
</comment>
<evidence type="ECO:0000256" key="12">
    <source>
        <dbReference type="ARBA" id="ARBA00023134"/>
    </source>
</evidence>
<comment type="subcellular location">
    <subcellularLocation>
        <location evidence="3">Cytoplasm</location>
        <location evidence="3">Cytosol</location>
    </subcellularLocation>
    <subcellularLocation>
        <location evidence="2">Endoplasmic reticulum</location>
    </subcellularLocation>
    <subcellularLocation>
        <location evidence="4">Golgi apparatus</location>
    </subcellularLocation>
    <subcellularLocation>
        <location evidence="1">Mitochondrion</location>
    </subcellularLocation>
</comment>
<dbReference type="InterPro" id="IPR027417">
    <property type="entry name" value="P-loop_NTPase"/>
</dbReference>
<evidence type="ECO:0000256" key="14">
    <source>
        <dbReference type="ARBA" id="ARBA00073539"/>
    </source>
</evidence>
<protein>
    <recommendedName>
        <fullName evidence="14">GTPase IMAP family member 8</fullName>
    </recommendedName>
    <alternativeName>
        <fullName evidence="15">Immune-associated nucleotide-binding protein 9</fullName>
    </alternativeName>
</protein>
<dbReference type="OrthoDB" id="8954335at2759"/>
<keyword evidence="6" id="KW-0963">Cytoplasm</keyword>
<evidence type="ECO:0000256" key="11">
    <source>
        <dbReference type="ARBA" id="ARBA00023128"/>
    </source>
</evidence>
<evidence type="ECO:0000256" key="2">
    <source>
        <dbReference type="ARBA" id="ARBA00004240"/>
    </source>
</evidence>
<dbReference type="PANTHER" id="PTHR10903">
    <property type="entry name" value="GTPASE, IMAP FAMILY MEMBER-RELATED"/>
    <property type="match status" value="1"/>
</dbReference>
<keyword evidence="12" id="KW-0342">GTP-binding</keyword>